<dbReference type="InterPro" id="IPR004117">
    <property type="entry name" value="7tm6_olfct_rcpt"/>
</dbReference>
<protein>
    <recommendedName>
        <fullName evidence="10">Odorant receptor</fullName>
    </recommendedName>
</protein>
<evidence type="ECO:0000256" key="8">
    <source>
        <dbReference type="ARBA" id="ARBA00023170"/>
    </source>
</evidence>
<reference evidence="12" key="1">
    <citation type="journal article" date="2015" name="Proc. Natl. Acad. Sci. U.S.A.">
        <title>Genome sequence of the Asian Tiger mosquito, Aedes albopictus, reveals insights into its biology, genetics, and evolution.</title>
        <authorList>
            <person name="Chen X.G."/>
            <person name="Jiang X."/>
            <person name="Gu J."/>
            <person name="Xu M."/>
            <person name="Wu Y."/>
            <person name="Deng Y."/>
            <person name="Zhang C."/>
            <person name="Bonizzoni M."/>
            <person name="Dermauw W."/>
            <person name="Vontas J."/>
            <person name="Armbruster P."/>
            <person name="Huang X."/>
            <person name="Yang Y."/>
            <person name="Zhang H."/>
            <person name="He W."/>
            <person name="Peng H."/>
            <person name="Liu Y."/>
            <person name="Wu K."/>
            <person name="Chen J."/>
            <person name="Lirakis M."/>
            <person name="Topalis P."/>
            <person name="Van Leeuwen T."/>
            <person name="Hall A.B."/>
            <person name="Jiang X."/>
            <person name="Thorpe C."/>
            <person name="Mueller R.L."/>
            <person name="Sun C."/>
            <person name="Waterhouse R.M."/>
            <person name="Yan G."/>
            <person name="Tu Z.J."/>
            <person name="Fang X."/>
            <person name="James A.A."/>
        </authorList>
    </citation>
    <scope>NUCLEOTIDE SEQUENCE [LARGE SCALE GENOMIC DNA]</scope>
    <source>
        <strain evidence="12">Foshan</strain>
    </source>
</reference>
<evidence type="ECO:0000256" key="4">
    <source>
        <dbReference type="ARBA" id="ARBA00022692"/>
    </source>
</evidence>
<keyword evidence="9 10" id="KW-0807">Transducer</keyword>
<comment type="caution">
    <text evidence="10">Lacks conserved residue(s) required for the propagation of feature annotation.</text>
</comment>
<dbReference type="RefSeq" id="XP_062712292.1">
    <property type="nucleotide sequence ID" value="XM_062856308.1"/>
</dbReference>
<comment type="similarity">
    <text evidence="10">Belongs to the insect chemoreceptor superfamily. Heteromeric odorant receptor channel (TC 1.A.69) family.</text>
</comment>
<name>A0ABM1Y3C9_AEDAL</name>
<dbReference type="EnsemblMetazoa" id="AALFPA23_005300.R6735">
    <property type="protein sequence ID" value="AALFPA23_005300.P6735"/>
    <property type="gene ID" value="AALFPA23_005300"/>
</dbReference>
<keyword evidence="4 10" id="KW-0812">Transmembrane</keyword>
<evidence type="ECO:0000256" key="10">
    <source>
        <dbReference type="RuleBase" id="RU351113"/>
    </source>
</evidence>
<feature type="transmembrane region" description="Helical" evidence="10">
    <location>
        <begin position="144"/>
        <end position="166"/>
    </location>
</feature>
<evidence type="ECO:0000256" key="9">
    <source>
        <dbReference type="ARBA" id="ARBA00023224"/>
    </source>
</evidence>
<dbReference type="Proteomes" id="UP000069940">
    <property type="component" value="Unassembled WGS sequence"/>
</dbReference>
<keyword evidence="8 10" id="KW-0675">Receptor</keyword>
<keyword evidence="5 10" id="KW-0552">Olfaction</keyword>
<evidence type="ECO:0000256" key="2">
    <source>
        <dbReference type="ARBA" id="ARBA00022475"/>
    </source>
</evidence>
<organism evidence="11 12">
    <name type="scientific">Aedes albopictus</name>
    <name type="common">Asian tiger mosquito</name>
    <name type="synonym">Stegomyia albopicta</name>
    <dbReference type="NCBI Taxonomy" id="7160"/>
    <lineage>
        <taxon>Eukaryota</taxon>
        <taxon>Metazoa</taxon>
        <taxon>Ecdysozoa</taxon>
        <taxon>Arthropoda</taxon>
        <taxon>Hexapoda</taxon>
        <taxon>Insecta</taxon>
        <taxon>Pterygota</taxon>
        <taxon>Neoptera</taxon>
        <taxon>Endopterygota</taxon>
        <taxon>Diptera</taxon>
        <taxon>Nematocera</taxon>
        <taxon>Culicoidea</taxon>
        <taxon>Culicidae</taxon>
        <taxon>Culicinae</taxon>
        <taxon>Aedini</taxon>
        <taxon>Aedes</taxon>
        <taxon>Stegomyia</taxon>
    </lineage>
</organism>
<feature type="transmembrane region" description="Helical" evidence="10">
    <location>
        <begin position="81"/>
        <end position="107"/>
    </location>
</feature>
<evidence type="ECO:0000313" key="12">
    <source>
        <dbReference type="Proteomes" id="UP000069940"/>
    </source>
</evidence>
<sequence>MQSTPHIMKTIAGLWKTVRYYKHDSDFFLLVDFLVDICGYYPPKWNPFALFAWRILKVGQLIQYTFYGYHCYLSAAKWRNILYFSLNINLFVGLSVGLFRGLALAYYHDDLVRLKHFMNSRNCGKDDAKANYSRKLHFWANNRLVLIGSTILVLNAIHWCLTTAFTEDLFQIPFSLEFLPSSVANVIIYYYSFQMLIQNLGYWQSFFQFGLMLSLLKNELLILSDYFESVYDRAFQVCCDNDLELKYEDSSTASKMWVAIRTDFIRAAAYHSDYIDHINLLKKVTYISFLVLLSATAIFVTLNSFLCVIDFSSDALGLLVFGSICGMECFFICRFLDELDEINQDLGMKAYAMDWMTSITVPRRNMEDYRIVKRTALIVQAQAQQGFGFRAGGMFDMNLEMFMQIMKMCYSLITFLMQTQESE</sequence>
<evidence type="ECO:0000256" key="3">
    <source>
        <dbReference type="ARBA" id="ARBA00022606"/>
    </source>
</evidence>
<dbReference type="PANTHER" id="PTHR21137">
    <property type="entry name" value="ODORANT RECEPTOR"/>
    <property type="match status" value="1"/>
</dbReference>
<keyword evidence="12" id="KW-1185">Reference proteome</keyword>
<evidence type="ECO:0000256" key="7">
    <source>
        <dbReference type="ARBA" id="ARBA00023136"/>
    </source>
</evidence>
<feature type="transmembrane region" description="Helical" evidence="10">
    <location>
        <begin position="315"/>
        <end position="336"/>
    </location>
</feature>
<dbReference type="Pfam" id="PF02949">
    <property type="entry name" value="7tm_6"/>
    <property type="match status" value="1"/>
</dbReference>
<keyword evidence="2" id="KW-1003">Cell membrane</keyword>
<comment type="subcellular location">
    <subcellularLocation>
        <location evidence="1 10">Cell membrane</location>
        <topology evidence="1 10">Multi-pass membrane protein</topology>
    </subcellularLocation>
</comment>
<reference evidence="11" key="2">
    <citation type="submission" date="2025-05" db="UniProtKB">
        <authorList>
            <consortium name="EnsemblMetazoa"/>
        </authorList>
    </citation>
    <scope>IDENTIFICATION</scope>
    <source>
        <strain evidence="11">Foshan</strain>
    </source>
</reference>
<evidence type="ECO:0000313" key="11">
    <source>
        <dbReference type="EnsemblMetazoa" id="AALFPA23_005300.P6735"/>
    </source>
</evidence>
<proteinExistence type="inferred from homology"/>
<keyword evidence="6 10" id="KW-1133">Transmembrane helix</keyword>
<evidence type="ECO:0000256" key="1">
    <source>
        <dbReference type="ARBA" id="ARBA00004651"/>
    </source>
</evidence>
<dbReference type="PANTHER" id="PTHR21137:SF35">
    <property type="entry name" value="ODORANT RECEPTOR 19A-RELATED"/>
    <property type="match status" value="1"/>
</dbReference>
<keyword evidence="7 10" id="KW-0472">Membrane</keyword>
<accession>A0ABM1Y3C9</accession>
<evidence type="ECO:0000256" key="6">
    <source>
        <dbReference type="ARBA" id="ARBA00022989"/>
    </source>
</evidence>
<evidence type="ECO:0000256" key="5">
    <source>
        <dbReference type="ARBA" id="ARBA00022725"/>
    </source>
</evidence>
<feature type="transmembrane region" description="Helical" evidence="10">
    <location>
        <begin position="284"/>
        <end position="309"/>
    </location>
</feature>
<keyword evidence="3 10" id="KW-0716">Sensory transduction</keyword>
<dbReference type="GeneID" id="109399349"/>